<name>A0A6G1IPA5_9PLEO</name>
<protein>
    <submittedName>
        <fullName evidence="12">Transcription activator of gluconeogenesis</fullName>
    </submittedName>
</protein>
<feature type="compositionally biased region" description="Polar residues" evidence="10">
    <location>
        <begin position="164"/>
        <end position="173"/>
    </location>
</feature>
<dbReference type="GO" id="GO:0006094">
    <property type="term" value="P:gluconeogenesis"/>
    <property type="evidence" value="ECO:0007669"/>
    <property type="project" value="UniProtKB-KW"/>
</dbReference>
<feature type="compositionally biased region" description="Polar residues" evidence="10">
    <location>
        <begin position="537"/>
        <end position="558"/>
    </location>
</feature>
<evidence type="ECO:0000313" key="13">
    <source>
        <dbReference type="Proteomes" id="UP000799291"/>
    </source>
</evidence>
<dbReference type="Proteomes" id="UP000799291">
    <property type="component" value="Unassembled WGS sequence"/>
</dbReference>
<dbReference type="GO" id="GO:0008270">
    <property type="term" value="F:zinc ion binding"/>
    <property type="evidence" value="ECO:0007669"/>
    <property type="project" value="InterPro"/>
</dbReference>
<feature type="region of interest" description="Disordered" evidence="10">
    <location>
        <begin position="1"/>
        <end position="62"/>
    </location>
</feature>
<reference evidence="12" key="1">
    <citation type="journal article" date="2020" name="Stud. Mycol.">
        <title>101 Dothideomycetes genomes: a test case for predicting lifestyles and emergence of pathogens.</title>
        <authorList>
            <person name="Haridas S."/>
            <person name="Albert R."/>
            <person name="Binder M."/>
            <person name="Bloem J."/>
            <person name="Labutti K."/>
            <person name="Salamov A."/>
            <person name="Andreopoulos B."/>
            <person name="Baker S."/>
            <person name="Barry K."/>
            <person name="Bills G."/>
            <person name="Bluhm B."/>
            <person name="Cannon C."/>
            <person name="Castanera R."/>
            <person name="Culley D."/>
            <person name="Daum C."/>
            <person name="Ezra D."/>
            <person name="Gonzalez J."/>
            <person name="Henrissat B."/>
            <person name="Kuo A."/>
            <person name="Liang C."/>
            <person name="Lipzen A."/>
            <person name="Lutzoni F."/>
            <person name="Magnuson J."/>
            <person name="Mondo S."/>
            <person name="Nolan M."/>
            <person name="Ohm R."/>
            <person name="Pangilinan J."/>
            <person name="Park H.-J."/>
            <person name="Ramirez L."/>
            <person name="Alfaro M."/>
            <person name="Sun H."/>
            <person name="Tritt A."/>
            <person name="Yoshinaga Y."/>
            <person name="Zwiers L.-H."/>
            <person name="Turgeon B."/>
            <person name="Goodwin S."/>
            <person name="Spatafora J."/>
            <person name="Crous P."/>
            <person name="Grigoriev I."/>
        </authorList>
    </citation>
    <scope>NUCLEOTIDE SEQUENCE</scope>
    <source>
        <strain evidence="12">CBS 122367</strain>
    </source>
</reference>
<dbReference type="PANTHER" id="PTHR47659">
    <property type="entry name" value="ZN(II)2CYS6 TRANSCRIPTION FACTOR (EUROFUNG)-RELATED"/>
    <property type="match status" value="1"/>
</dbReference>
<feature type="domain" description="Zn(2)-C6 fungal-type" evidence="11">
    <location>
        <begin position="66"/>
        <end position="97"/>
    </location>
</feature>
<feature type="region of interest" description="Disordered" evidence="10">
    <location>
        <begin position="536"/>
        <end position="567"/>
    </location>
</feature>
<dbReference type="OrthoDB" id="2538135at2759"/>
<evidence type="ECO:0000256" key="8">
    <source>
        <dbReference type="ARBA" id="ARBA00023163"/>
    </source>
</evidence>
<dbReference type="Gene3D" id="4.10.240.10">
    <property type="entry name" value="Zn(2)-C6 fungal-type DNA-binding domain"/>
    <property type="match status" value="1"/>
</dbReference>
<accession>A0A6G1IPA5</accession>
<dbReference type="EMBL" id="MU005601">
    <property type="protein sequence ID" value="KAF2679820.1"/>
    <property type="molecule type" value="Genomic_DNA"/>
</dbReference>
<dbReference type="InterPro" id="IPR036864">
    <property type="entry name" value="Zn2-C6_fun-type_DNA-bd_sf"/>
</dbReference>
<feature type="compositionally biased region" description="Pro residues" evidence="10">
    <location>
        <begin position="177"/>
        <end position="186"/>
    </location>
</feature>
<dbReference type="GO" id="GO:0009267">
    <property type="term" value="P:cellular response to starvation"/>
    <property type="evidence" value="ECO:0007669"/>
    <property type="project" value="TreeGrafter"/>
</dbReference>
<dbReference type="InterPro" id="IPR056751">
    <property type="entry name" value="PAS_13"/>
</dbReference>
<evidence type="ECO:0000256" key="3">
    <source>
        <dbReference type="ARBA" id="ARBA00022432"/>
    </source>
</evidence>
<dbReference type="SMART" id="SM00066">
    <property type="entry name" value="GAL4"/>
    <property type="match status" value="1"/>
</dbReference>
<dbReference type="Pfam" id="PF24990">
    <property type="entry name" value="PAS_13"/>
    <property type="match status" value="1"/>
</dbReference>
<keyword evidence="8" id="KW-0804">Transcription</keyword>
<keyword evidence="7" id="KW-0238">DNA-binding</keyword>
<gene>
    <name evidence="12" type="ORF">K458DRAFT_114369</name>
</gene>
<dbReference type="InterPro" id="IPR001138">
    <property type="entry name" value="Zn2Cys6_DnaBD"/>
</dbReference>
<feature type="region of interest" description="Disordered" evidence="10">
    <location>
        <begin position="328"/>
        <end position="419"/>
    </location>
</feature>
<keyword evidence="6" id="KW-0805">Transcription regulation</keyword>
<evidence type="ECO:0000259" key="11">
    <source>
        <dbReference type="PROSITE" id="PS50048"/>
    </source>
</evidence>
<keyword evidence="9" id="KW-0539">Nucleus</keyword>
<evidence type="ECO:0000256" key="5">
    <source>
        <dbReference type="ARBA" id="ARBA00022833"/>
    </source>
</evidence>
<dbReference type="InterPro" id="IPR050335">
    <property type="entry name" value="ERT1_acuK_gluconeogen_tf"/>
</dbReference>
<feature type="region of interest" description="Disordered" evidence="10">
    <location>
        <begin position="163"/>
        <end position="214"/>
    </location>
</feature>
<feature type="compositionally biased region" description="Low complexity" evidence="10">
    <location>
        <begin position="346"/>
        <end position="356"/>
    </location>
</feature>
<evidence type="ECO:0000256" key="10">
    <source>
        <dbReference type="SAM" id="MobiDB-lite"/>
    </source>
</evidence>
<sequence length="689" mass="75193">MSTPEPEDASPSPDYSGAEDDDNDMSVEQRNGQSGGDVSTDQKTSTKPASNAKDPSRPRRKKARRACFACQRAHLTCGDERPCGRCVKRGLQDSCMDGLRKKAKYLHDAPDGALMPGVGGHYPHMNGNRPVPLPSQEQGPVPVGQQSYYTEAPSATYYAPHASGQMQSAQNPAFNHPQPPISPPYTQPMQTPIATAPPASQGQSAHIHQQFGGPLFDPSDPALFNFDISSLNFGNHYGALELGMLGHMSSAVGEVHADENPLNQAAGLFNPQMPPGSYGETHGLPAHISFGPDGRAHADWQNAHSRHGSMQVQTPNNTPNMGNIDNLAHRHDSIGGPPAYAIGQGPSSLSSASPASTDVNSGYDNENPMSAATFFANAQQSHPQRSPTTGRRQPENHSSNGPLQPVHTNAVRKRHQGARPSIYASVTKPHNYNSSFHRLYEFLLTKYAPVHLNKALKALHKFRPVLLTNAGHLDDEDLIYQEKNLQRSLVTMLQNFAEVGTPSLICRRSGEVVGMNKEFEILTGWKREILLGHAPNANVNRGDQTDRGSVQNQRTPTLPGQEPDPGPHAVNLLELMDQASGVQYLDDFSDLCFEDPLGKGHRRVNMLRYLTKEDMARIQDRANALANGKPVKPEPTIKHEDASIHQGEAAMRNLGANGLIDAMIMWHIKRDNFDMPMLVAMQIMPMLKP</sequence>
<evidence type="ECO:0000256" key="4">
    <source>
        <dbReference type="ARBA" id="ARBA00022723"/>
    </source>
</evidence>
<proteinExistence type="inferred from homology"/>
<feature type="compositionally biased region" description="Polar residues" evidence="10">
    <location>
        <begin position="198"/>
        <end position="207"/>
    </location>
</feature>
<dbReference type="SUPFAM" id="SSF57701">
    <property type="entry name" value="Zn2/Cys6 DNA-binding domain"/>
    <property type="match status" value="1"/>
</dbReference>
<keyword evidence="13" id="KW-1185">Reference proteome</keyword>
<dbReference type="CDD" id="cd00067">
    <property type="entry name" value="GAL4"/>
    <property type="match status" value="1"/>
</dbReference>
<organism evidence="12 13">
    <name type="scientific">Lentithecium fluviatile CBS 122367</name>
    <dbReference type="NCBI Taxonomy" id="1168545"/>
    <lineage>
        <taxon>Eukaryota</taxon>
        <taxon>Fungi</taxon>
        <taxon>Dikarya</taxon>
        <taxon>Ascomycota</taxon>
        <taxon>Pezizomycotina</taxon>
        <taxon>Dothideomycetes</taxon>
        <taxon>Pleosporomycetidae</taxon>
        <taxon>Pleosporales</taxon>
        <taxon>Massarineae</taxon>
        <taxon>Lentitheciaceae</taxon>
        <taxon>Lentithecium</taxon>
    </lineage>
</organism>
<evidence type="ECO:0000256" key="6">
    <source>
        <dbReference type="ARBA" id="ARBA00023015"/>
    </source>
</evidence>
<evidence type="ECO:0000256" key="7">
    <source>
        <dbReference type="ARBA" id="ARBA00023125"/>
    </source>
</evidence>
<dbReference type="GO" id="GO:0000977">
    <property type="term" value="F:RNA polymerase II transcription regulatory region sequence-specific DNA binding"/>
    <property type="evidence" value="ECO:0007669"/>
    <property type="project" value="TreeGrafter"/>
</dbReference>
<comment type="subcellular location">
    <subcellularLocation>
        <location evidence="1">Nucleus</location>
    </subcellularLocation>
</comment>
<feature type="compositionally biased region" description="Polar residues" evidence="10">
    <location>
        <begin position="357"/>
        <end position="402"/>
    </location>
</feature>
<keyword evidence="5" id="KW-0862">Zinc</keyword>
<evidence type="ECO:0000313" key="12">
    <source>
        <dbReference type="EMBL" id="KAF2679820.1"/>
    </source>
</evidence>
<evidence type="ECO:0000256" key="1">
    <source>
        <dbReference type="ARBA" id="ARBA00004123"/>
    </source>
</evidence>
<dbReference type="GO" id="GO:0000981">
    <property type="term" value="F:DNA-binding transcription factor activity, RNA polymerase II-specific"/>
    <property type="evidence" value="ECO:0007669"/>
    <property type="project" value="InterPro"/>
</dbReference>
<comment type="similarity">
    <text evidence="2">Belongs to the ERT1/acuK family.</text>
</comment>
<dbReference type="PROSITE" id="PS50048">
    <property type="entry name" value="ZN2_CY6_FUNGAL_2"/>
    <property type="match status" value="1"/>
</dbReference>
<evidence type="ECO:0000256" key="9">
    <source>
        <dbReference type="ARBA" id="ARBA00023242"/>
    </source>
</evidence>
<dbReference type="GO" id="GO:0005634">
    <property type="term" value="C:nucleus"/>
    <property type="evidence" value="ECO:0007669"/>
    <property type="project" value="UniProtKB-SubCell"/>
</dbReference>
<keyword evidence="3" id="KW-0312">Gluconeogenesis</keyword>
<dbReference type="PANTHER" id="PTHR47659:SF1">
    <property type="entry name" value="TRANSCRIPTION ACTIVATOR OF GLUCONEOGENESIS ERT1"/>
    <property type="match status" value="1"/>
</dbReference>
<evidence type="ECO:0000256" key="2">
    <source>
        <dbReference type="ARBA" id="ARBA00010855"/>
    </source>
</evidence>
<feature type="compositionally biased region" description="Polar residues" evidence="10">
    <location>
        <begin position="26"/>
        <end position="49"/>
    </location>
</feature>
<dbReference type="AlphaFoldDB" id="A0A6G1IPA5"/>
<keyword evidence="4" id="KW-0479">Metal-binding</keyword>